<keyword evidence="3" id="KW-1185">Reference proteome</keyword>
<dbReference type="Proteomes" id="UP000053105">
    <property type="component" value="Unassembled WGS sequence"/>
</dbReference>
<accession>A0A0M9A9B8</accession>
<feature type="region of interest" description="Disordered" evidence="1">
    <location>
        <begin position="204"/>
        <end position="227"/>
    </location>
</feature>
<sequence>MSKSVLHSVKRIFYKNRHSPSSVNASSQKLLSRLRHGVHVGDINIAVSDGSLPFVQGDEIYLMILNMNNVTARGRAIAVAIRPSGIQHTQNHTAQPDGTYPTCAAAMKIETESAENSRIEAANKIGSIRARKKETGREEVEGRGLAVDSAGIKTAGRRRHCGADPSWGFSCPLSHTSPCTLSVQRRVQERVRKCRKKKKLLGGGCEPEEKKTKTKTKTKTTTTTTTTKKKKKKEKETMMVVVEMEEEEVETMILQKVSGLLELRFESYNVGIIPDHCRLSLLRCVIFEAPTFYV</sequence>
<dbReference type="OrthoDB" id="10626864at2759"/>
<evidence type="ECO:0000313" key="3">
    <source>
        <dbReference type="Proteomes" id="UP000053105"/>
    </source>
</evidence>
<evidence type="ECO:0000256" key="1">
    <source>
        <dbReference type="SAM" id="MobiDB-lite"/>
    </source>
</evidence>
<proteinExistence type="predicted"/>
<dbReference type="EMBL" id="KQ435720">
    <property type="protein sequence ID" value="KOX78593.1"/>
    <property type="molecule type" value="Genomic_DNA"/>
</dbReference>
<organism evidence="2 3">
    <name type="scientific">Melipona quadrifasciata</name>
    <dbReference type="NCBI Taxonomy" id="166423"/>
    <lineage>
        <taxon>Eukaryota</taxon>
        <taxon>Metazoa</taxon>
        <taxon>Ecdysozoa</taxon>
        <taxon>Arthropoda</taxon>
        <taxon>Hexapoda</taxon>
        <taxon>Insecta</taxon>
        <taxon>Pterygota</taxon>
        <taxon>Neoptera</taxon>
        <taxon>Endopterygota</taxon>
        <taxon>Hymenoptera</taxon>
        <taxon>Apocrita</taxon>
        <taxon>Aculeata</taxon>
        <taxon>Apoidea</taxon>
        <taxon>Anthophila</taxon>
        <taxon>Apidae</taxon>
        <taxon>Melipona</taxon>
    </lineage>
</organism>
<evidence type="ECO:0000313" key="2">
    <source>
        <dbReference type="EMBL" id="KOX78593.1"/>
    </source>
</evidence>
<protein>
    <submittedName>
        <fullName evidence="2">Uncharacterized protein</fullName>
    </submittedName>
</protein>
<dbReference type="AlphaFoldDB" id="A0A0M9A9B8"/>
<reference evidence="2 3" key="1">
    <citation type="submission" date="2015-07" db="EMBL/GenBank/DDBJ databases">
        <title>The genome of Melipona quadrifasciata.</title>
        <authorList>
            <person name="Pan H."/>
            <person name="Kapheim K."/>
        </authorList>
    </citation>
    <scope>NUCLEOTIDE SEQUENCE [LARGE SCALE GENOMIC DNA]</scope>
    <source>
        <strain evidence="2">0111107301</strain>
        <tissue evidence="2">Whole body</tissue>
    </source>
</reference>
<gene>
    <name evidence="2" type="ORF">WN51_07454</name>
</gene>
<name>A0A0M9A9B8_9HYME</name>